<dbReference type="PANTHER" id="PTHR31279">
    <property type="entry name" value="PROTEIN EXORDIUM-LIKE 5"/>
    <property type="match status" value="1"/>
</dbReference>
<comment type="caution">
    <text evidence="6">The sequence shown here is derived from an EMBL/GenBank/DDBJ whole genome shotgun (WGS) entry which is preliminary data.</text>
</comment>
<name>A0A433PL86_9FUNG</name>
<protein>
    <submittedName>
        <fullName evidence="6">Phosphate-induced protein 1 conserved region-domain-containing protein</fullName>
    </submittedName>
</protein>
<dbReference type="PANTHER" id="PTHR31279:SF58">
    <property type="entry name" value="PROTEIN EXORDIUM-LIKE 2"/>
    <property type="match status" value="1"/>
</dbReference>
<comment type="subcellular location">
    <subcellularLocation>
        <location evidence="1">Secreted</location>
    </subcellularLocation>
</comment>
<dbReference type="InterPro" id="IPR006766">
    <property type="entry name" value="EXORDIUM-like"/>
</dbReference>
<keyword evidence="3 5" id="KW-0732">Signal</keyword>
<organism evidence="6 7">
    <name type="scientific">Jimgerdemannia flammicorona</name>
    <dbReference type="NCBI Taxonomy" id="994334"/>
    <lineage>
        <taxon>Eukaryota</taxon>
        <taxon>Fungi</taxon>
        <taxon>Fungi incertae sedis</taxon>
        <taxon>Mucoromycota</taxon>
        <taxon>Mucoromycotina</taxon>
        <taxon>Endogonomycetes</taxon>
        <taxon>Endogonales</taxon>
        <taxon>Endogonaceae</taxon>
        <taxon>Jimgerdemannia</taxon>
    </lineage>
</organism>
<comment type="similarity">
    <text evidence="4">Belongs to the EXORDIUM family.</text>
</comment>
<evidence type="ECO:0000256" key="5">
    <source>
        <dbReference type="SAM" id="SignalP"/>
    </source>
</evidence>
<evidence type="ECO:0000256" key="1">
    <source>
        <dbReference type="ARBA" id="ARBA00004613"/>
    </source>
</evidence>
<sequence>MRFSFYTLTVLACIVASGVQAAPSTLNERDNTSTVYGGITSGFPTDGQGPRNENLLSSGDATVQLHYFGGKVMWHHINIYYILYGNRWTSKSQEDLLVYYGNHISNTAWWKLVALPDKQGHKAGTGGVSVKKVIHCSGSCMKHSSKITRPTVVQIVSDHLSAGKVPLDVNAIYIVLTSPDVIMTSSCSGGSCGFHDHATYKGTPIVYSWVGNWYGTGCTIGCIDSHNSKNSPNNDVGIDGLISVLSHELAEAATNPYYDAWQGKPNAEDENGDLCSWKFGKYSVGGTGSKSYIYNILIGNKHFLIQEMWKLTSNTGKGYCAMS</sequence>
<dbReference type="Pfam" id="PF04674">
    <property type="entry name" value="Phi_1"/>
    <property type="match status" value="1"/>
</dbReference>
<gene>
    <name evidence="6" type="ORF">BC938DRAFT_476012</name>
</gene>
<evidence type="ECO:0000313" key="7">
    <source>
        <dbReference type="Proteomes" id="UP000274822"/>
    </source>
</evidence>
<dbReference type="Proteomes" id="UP000274822">
    <property type="component" value="Unassembled WGS sequence"/>
</dbReference>
<accession>A0A433PL86</accession>
<keyword evidence="7" id="KW-1185">Reference proteome</keyword>
<keyword evidence="2" id="KW-0964">Secreted</keyword>
<proteinExistence type="inferred from homology"/>
<feature type="signal peptide" evidence="5">
    <location>
        <begin position="1"/>
        <end position="21"/>
    </location>
</feature>
<reference evidence="6 7" key="1">
    <citation type="journal article" date="2018" name="New Phytol.">
        <title>Phylogenomics of Endogonaceae and evolution of mycorrhizas within Mucoromycota.</title>
        <authorList>
            <person name="Chang Y."/>
            <person name="Desiro A."/>
            <person name="Na H."/>
            <person name="Sandor L."/>
            <person name="Lipzen A."/>
            <person name="Clum A."/>
            <person name="Barry K."/>
            <person name="Grigoriev I.V."/>
            <person name="Martin F.M."/>
            <person name="Stajich J.E."/>
            <person name="Smith M.E."/>
            <person name="Bonito G."/>
            <person name="Spatafora J.W."/>
        </authorList>
    </citation>
    <scope>NUCLEOTIDE SEQUENCE [LARGE SCALE GENOMIC DNA]</scope>
    <source>
        <strain evidence="6 7">AD002</strain>
    </source>
</reference>
<evidence type="ECO:0000256" key="3">
    <source>
        <dbReference type="ARBA" id="ARBA00022729"/>
    </source>
</evidence>
<dbReference type="GO" id="GO:0005576">
    <property type="term" value="C:extracellular region"/>
    <property type="evidence" value="ECO:0007669"/>
    <property type="project" value="UniProtKB-SubCell"/>
</dbReference>
<evidence type="ECO:0000256" key="2">
    <source>
        <dbReference type="ARBA" id="ARBA00022525"/>
    </source>
</evidence>
<feature type="chain" id="PRO_5019206258" evidence="5">
    <location>
        <begin position="22"/>
        <end position="323"/>
    </location>
</feature>
<dbReference type="AlphaFoldDB" id="A0A433PL86"/>
<evidence type="ECO:0000313" key="6">
    <source>
        <dbReference type="EMBL" id="RUS18331.1"/>
    </source>
</evidence>
<dbReference type="EMBL" id="RBNJ01022384">
    <property type="protein sequence ID" value="RUS18331.1"/>
    <property type="molecule type" value="Genomic_DNA"/>
</dbReference>
<evidence type="ECO:0000256" key="4">
    <source>
        <dbReference type="ARBA" id="ARBA00023591"/>
    </source>
</evidence>